<organism evidence="2 3">
    <name type="scientific">Kroppenstedtia guangzhouensis</name>
    <dbReference type="NCBI Taxonomy" id="1274356"/>
    <lineage>
        <taxon>Bacteria</taxon>
        <taxon>Bacillati</taxon>
        <taxon>Bacillota</taxon>
        <taxon>Bacilli</taxon>
        <taxon>Bacillales</taxon>
        <taxon>Thermoactinomycetaceae</taxon>
        <taxon>Kroppenstedtia</taxon>
    </lineage>
</organism>
<protein>
    <submittedName>
        <fullName evidence="2">Uncharacterized protein</fullName>
    </submittedName>
</protein>
<dbReference type="Proteomes" id="UP000617979">
    <property type="component" value="Unassembled WGS sequence"/>
</dbReference>
<evidence type="ECO:0000256" key="1">
    <source>
        <dbReference type="SAM" id="Phobius"/>
    </source>
</evidence>
<proteinExistence type="predicted"/>
<keyword evidence="1" id="KW-0812">Transmembrane</keyword>
<keyword evidence="1" id="KW-0472">Membrane</keyword>
<evidence type="ECO:0000313" key="3">
    <source>
        <dbReference type="Proteomes" id="UP000617979"/>
    </source>
</evidence>
<keyword evidence="3" id="KW-1185">Reference proteome</keyword>
<gene>
    <name evidence="2" type="ORF">GCM10007416_13560</name>
</gene>
<keyword evidence="1" id="KW-1133">Transmembrane helix</keyword>
<reference evidence="3" key="1">
    <citation type="journal article" date="2019" name="Int. J. Syst. Evol. Microbiol.">
        <title>The Global Catalogue of Microorganisms (GCM) 10K type strain sequencing project: providing services to taxonomists for standard genome sequencing and annotation.</title>
        <authorList>
            <consortium name="The Broad Institute Genomics Platform"/>
            <consortium name="The Broad Institute Genome Sequencing Center for Infectious Disease"/>
            <person name="Wu L."/>
            <person name="Ma J."/>
        </authorList>
    </citation>
    <scope>NUCLEOTIDE SEQUENCE [LARGE SCALE GENOMIC DNA]</scope>
    <source>
        <strain evidence="3">CGMCC 1.12404</strain>
    </source>
</reference>
<sequence length="54" mass="5723">MIGGKSVWAFMHGFLLAFGLILPLGVQNVFIFNQGAVPAPILQSVACRYSGDAV</sequence>
<evidence type="ECO:0000313" key="2">
    <source>
        <dbReference type="EMBL" id="GGA41924.1"/>
    </source>
</evidence>
<dbReference type="EMBL" id="BMEX01000004">
    <property type="protein sequence ID" value="GGA41924.1"/>
    <property type="molecule type" value="Genomic_DNA"/>
</dbReference>
<comment type="caution">
    <text evidence="2">The sequence shown here is derived from an EMBL/GenBank/DDBJ whole genome shotgun (WGS) entry which is preliminary data.</text>
</comment>
<accession>A0ABQ1GEE3</accession>
<name>A0ABQ1GEE3_9BACL</name>
<feature type="transmembrane region" description="Helical" evidence="1">
    <location>
        <begin position="6"/>
        <end position="26"/>
    </location>
</feature>